<dbReference type="GO" id="GO:0016020">
    <property type="term" value="C:membrane"/>
    <property type="evidence" value="ECO:0007669"/>
    <property type="project" value="InterPro"/>
</dbReference>
<organism evidence="4 5">
    <name type="scientific">Massilia violaceinigra</name>
    <dbReference type="NCBI Taxonomy" id="2045208"/>
    <lineage>
        <taxon>Bacteria</taxon>
        <taxon>Pseudomonadati</taxon>
        <taxon>Pseudomonadota</taxon>
        <taxon>Betaproteobacteria</taxon>
        <taxon>Burkholderiales</taxon>
        <taxon>Oxalobacteraceae</taxon>
        <taxon>Telluria group</taxon>
        <taxon>Massilia</taxon>
    </lineage>
</organism>
<feature type="transmembrane region" description="Helical" evidence="1">
    <location>
        <begin position="25"/>
        <end position="51"/>
    </location>
</feature>
<dbReference type="GO" id="GO:0000155">
    <property type="term" value="F:phosphorelay sensor kinase activity"/>
    <property type="evidence" value="ECO:0007669"/>
    <property type="project" value="InterPro"/>
</dbReference>
<keyword evidence="1" id="KW-0812">Transmembrane</keyword>
<dbReference type="PANTHER" id="PTHR34220:SF9">
    <property type="entry name" value="SIGNAL TRANSDUCTION HISTIDINE KINASE INTERNAL REGION DOMAIN-CONTAINING PROTEIN"/>
    <property type="match status" value="1"/>
</dbReference>
<proteinExistence type="predicted"/>
<reference evidence="4" key="1">
    <citation type="submission" date="2017-10" db="EMBL/GenBank/DDBJ databases">
        <title>Massilia psychrophilum sp. nov., a novel purple-pigmented bacterium isolated from Tianshan glacier, Xinjiang Municipality, China.</title>
        <authorList>
            <person name="Wang H."/>
        </authorList>
    </citation>
    <scope>NUCLEOTIDE SEQUENCE [LARGE SCALE GENOMIC DNA]</scope>
    <source>
        <strain evidence="4">B2</strain>
    </source>
</reference>
<dbReference type="Pfam" id="PF02518">
    <property type="entry name" value="HATPase_c"/>
    <property type="match status" value="1"/>
</dbReference>
<feature type="transmembrane region" description="Helical" evidence="1">
    <location>
        <begin position="105"/>
        <end position="127"/>
    </location>
</feature>
<evidence type="ECO:0000313" key="5">
    <source>
        <dbReference type="Proteomes" id="UP000229897"/>
    </source>
</evidence>
<keyword evidence="1" id="KW-1133">Transmembrane helix</keyword>
<dbReference type="InterPro" id="IPR003594">
    <property type="entry name" value="HATPase_dom"/>
</dbReference>
<dbReference type="EMBL" id="CP024608">
    <property type="protein sequence ID" value="ATQ74915.1"/>
    <property type="molecule type" value="Genomic_DNA"/>
</dbReference>
<dbReference type="KEGG" id="mass:CR152_10550"/>
<feature type="domain" description="Histidine kinase/HSP90-like ATPase" evidence="2">
    <location>
        <begin position="278"/>
        <end position="372"/>
    </location>
</feature>
<feature type="domain" description="Signal transduction histidine kinase internal region" evidence="3">
    <location>
        <begin position="181"/>
        <end position="259"/>
    </location>
</feature>
<dbReference type="AlphaFoldDB" id="A0A2D2DIY8"/>
<keyword evidence="1" id="KW-0472">Membrane</keyword>
<sequence>MDIRNTLKQALRNSLILKKRREEPLWARLVVGAALALAVALVLMLASVFLMAKAEMRWWTSSLSNNLLLGICAAAAMLLLMRVCERVLPQAWLSALSAGPDWRPLALMSAILFAGAALGVRAGYVVLGQLYAYDMWKKLSGAPMVQLKFAIFAALILAANWVWWQFRAKEKALAQQAAESQLRMLQAQIEPHFLFNTLANVQSLIATDAPRAQLMLETFTDYLRASLGQMRASDSTLGAELETAHNYLLLMQIRMGSRLTFSIEADETLRQALLPPLLLQPLVENAVHHGVGPRLEGGHVRLGASVRDGTLAIVVDDDGVGIGQARRGVHTGNGVALINIRTRLETRFGARAALLIEPLAQGTRATMTLPFRPAGQETVKDPGPVS</sequence>
<evidence type="ECO:0000313" key="4">
    <source>
        <dbReference type="EMBL" id="ATQ74915.1"/>
    </source>
</evidence>
<dbReference type="PANTHER" id="PTHR34220">
    <property type="entry name" value="SENSOR HISTIDINE KINASE YPDA"/>
    <property type="match status" value="1"/>
</dbReference>
<evidence type="ECO:0000259" key="2">
    <source>
        <dbReference type="Pfam" id="PF02518"/>
    </source>
</evidence>
<accession>A0A2D2DIY8</accession>
<dbReference type="InterPro" id="IPR010559">
    <property type="entry name" value="Sig_transdc_His_kin_internal"/>
</dbReference>
<feature type="transmembrane region" description="Helical" evidence="1">
    <location>
        <begin position="147"/>
        <end position="164"/>
    </location>
</feature>
<dbReference type="SUPFAM" id="SSF55874">
    <property type="entry name" value="ATPase domain of HSP90 chaperone/DNA topoisomerase II/histidine kinase"/>
    <property type="match status" value="1"/>
</dbReference>
<dbReference type="InterPro" id="IPR050640">
    <property type="entry name" value="Bact_2-comp_sensor_kinase"/>
</dbReference>
<dbReference type="Pfam" id="PF06580">
    <property type="entry name" value="His_kinase"/>
    <property type="match status" value="1"/>
</dbReference>
<keyword evidence="4" id="KW-0808">Transferase</keyword>
<name>A0A2D2DIY8_9BURK</name>
<dbReference type="Gene3D" id="3.30.565.10">
    <property type="entry name" value="Histidine kinase-like ATPase, C-terminal domain"/>
    <property type="match status" value="1"/>
</dbReference>
<dbReference type="InterPro" id="IPR036890">
    <property type="entry name" value="HATPase_C_sf"/>
</dbReference>
<gene>
    <name evidence="4" type="ORF">CR152_10550</name>
</gene>
<dbReference type="OrthoDB" id="2514702at2"/>
<keyword evidence="4" id="KW-0418">Kinase</keyword>
<feature type="transmembrane region" description="Helical" evidence="1">
    <location>
        <begin position="63"/>
        <end position="84"/>
    </location>
</feature>
<dbReference type="Proteomes" id="UP000229897">
    <property type="component" value="Chromosome"/>
</dbReference>
<keyword evidence="5" id="KW-1185">Reference proteome</keyword>
<evidence type="ECO:0000259" key="3">
    <source>
        <dbReference type="Pfam" id="PF06580"/>
    </source>
</evidence>
<evidence type="ECO:0000256" key="1">
    <source>
        <dbReference type="SAM" id="Phobius"/>
    </source>
</evidence>
<protein>
    <submittedName>
        <fullName evidence="4">Sensor histidine kinase</fullName>
    </submittedName>
</protein>